<dbReference type="EMBL" id="GHBP01004592">
    <property type="protein sequence ID" value="NDJ93690.1"/>
    <property type="molecule type" value="Transcribed_RNA"/>
</dbReference>
<evidence type="ECO:0000259" key="2">
    <source>
        <dbReference type="PROSITE" id="PS50249"/>
    </source>
</evidence>
<dbReference type="GO" id="GO:0005634">
    <property type="term" value="C:nucleus"/>
    <property type="evidence" value="ECO:0007669"/>
    <property type="project" value="TreeGrafter"/>
</dbReference>
<accession>A0A6G3MI44</accession>
<dbReference type="PANTHER" id="PTHR12710">
    <property type="entry name" value="NUCLEAR PROTEIN LOCALIZATION 4"/>
    <property type="match status" value="1"/>
</dbReference>
<dbReference type="InterPro" id="IPR016563">
    <property type="entry name" value="Npl4"/>
</dbReference>
<dbReference type="Pfam" id="PF05021">
    <property type="entry name" value="NPL4"/>
    <property type="match status" value="1"/>
</dbReference>
<dbReference type="GO" id="GO:0031625">
    <property type="term" value="F:ubiquitin protein ligase binding"/>
    <property type="evidence" value="ECO:0007669"/>
    <property type="project" value="TreeGrafter"/>
</dbReference>
<dbReference type="AlphaFoldDB" id="A0A6G3MI44"/>
<reference evidence="3" key="1">
    <citation type="submission" date="2018-11" db="EMBL/GenBank/DDBJ databases">
        <title>Henneguya salminicola genome and transcriptome.</title>
        <authorList>
            <person name="Yahalomi D."/>
            <person name="Atkinson S.D."/>
            <person name="Neuhof M."/>
            <person name="Chang E.S."/>
            <person name="Philippe H."/>
            <person name="Cartwright P."/>
            <person name="Bartholomew J.L."/>
            <person name="Huchon D."/>
        </authorList>
    </citation>
    <scope>NUCLEOTIDE SEQUENCE</scope>
    <source>
        <strain evidence="3">Hz1</strain>
        <tissue evidence="3">Whole</tissue>
    </source>
</reference>
<dbReference type="GO" id="GO:0006511">
    <property type="term" value="P:ubiquitin-dependent protein catabolic process"/>
    <property type="evidence" value="ECO:0007669"/>
    <property type="project" value="InterPro"/>
</dbReference>
<organism evidence="3">
    <name type="scientific">Henneguya salminicola</name>
    <name type="common">Myxosporean</name>
    <dbReference type="NCBI Taxonomy" id="69463"/>
    <lineage>
        <taxon>Eukaryota</taxon>
        <taxon>Metazoa</taxon>
        <taxon>Cnidaria</taxon>
        <taxon>Myxozoa</taxon>
        <taxon>Myxosporea</taxon>
        <taxon>Bivalvulida</taxon>
        <taxon>Platysporina</taxon>
        <taxon>Myxobolidae</taxon>
        <taxon>Henneguya</taxon>
    </lineage>
</organism>
<proteinExistence type="inferred from homology"/>
<dbReference type="PANTHER" id="PTHR12710:SF0">
    <property type="entry name" value="NUCLEAR PROTEIN LOCALIZATION PROTEIN 4 HOMOLOG"/>
    <property type="match status" value="1"/>
</dbReference>
<comment type="similarity">
    <text evidence="1">Belongs to the NPL4 family.</text>
</comment>
<evidence type="ECO:0000313" key="3">
    <source>
        <dbReference type="EMBL" id="NDJ93690.1"/>
    </source>
</evidence>
<name>A0A6G3MI44_HENSL</name>
<dbReference type="InterPro" id="IPR007717">
    <property type="entry name" value="NPL4_C"/>
</dbReference>
<dbReference type="GO" id="GO:0043130">
    <property type="term" value="F:ubiquitin binding"/>
    <property type="evidence" value="ECO:0007669"/>
    <property type="project" value="TreeGrafter"/>
</dbReference>
<dbReference type="PROSITE" id="PS50249">
    <property type="entry name" value="MPN"/>
    <property type="match status" value="1"/>
</dbReference>
<feature type="domain" description="MPN" evidence="2">
    <location>
        <begin position="1"/>
        <end position="119"/>
    </location>
</feature>
<dbReference type="InterPro" id="IPR037518">
    <property type="entry name" value="MPN"/>
</dbReference>
<sequence>MCQRIGFLYGTYEPLENIPLGIRARVHAIYEPPQINSFDMVKLTPDKMEDDFDCVARALGYQKIGWIFTDLLIHPELKGKIMQTRNSSSYFLSAQECITSATFQNNYLNYCKYSTSGFYGSKFVTVAITG</sequence>
<protein>
    <submittedName>
        <fullName evidence="3">Nuclear protein localization protein 4 homolog (Trinotate prediction)</fullName>
    </submittedName>
</protein>
<evidence type="ECO:0000256" key="1">
    <source>
        <dbReference type="ARBA" id="ARBA00011025"/>
    </source>
</evidence>